<accession>A0A2Z2QKH8</accession>
<keyword evidence="1" id="KW-0496">Mitochondrion</keyword>
<organism evidence="1">
    <name type="scientific">Caulerpa lentillifera</name>
    <dbReference type="NCBI Taxonomy" id="148947"/>
    <lineage>
        <taxon>Eukaryota</taxon>
        <taxon>Viridiplantae</taxon>
        <taxon>Chlorophyta</taxon>
        <taxon>core chlorophytes</taxon>
        <taxon>Ulvophyceae</taxon>
        <taxon>TCBD clade</taxon>
        <taxon>Bryopsidales</taxon>
        <taxon>Halimedineae</taxon>
        <taxon>Caulerpaceae</taxon>
        <taxon>Caulerpa</taxon>
    </lineage>
</organism>
<name>A0A2Z2QKH8_9CHLO</name>
<proteinExistence type="predicted"/>
<dbReference type="AlphaFoldDB" id="A0A2Z2QKH8"/>
<sequence>MPTEYGRFHKPSTLYPLLMRWLFLYDTLSLSASAIPWPLLRSSPRWFAFGGSLGQERPKTLTNVPGLLMKPSAFGKSEKSAARFPFPGARFAGARGNPNLLLVG</sequence>
<evidence type="ECO:0000313" key="2">
    <source>
        <dbReference type="EMBL" id="QKS32245.1"/>
    </source>
</evidence>
<dbReference type="GeneID" id="37544026"/>
<geneLocation type="mitochondrion" evidence="1"/>
<protein>
    <submittedName>
        <fullName evidence="1">Uncharacterized protein</fullName>
    </submittedName>
</protein>
<evidence type="ECO:0000313" key="1">
    <source>
        <dbReference type="EMBL" id="AST24244.1"/>
    </source>
</evidence>
<dbReference type="EMBL" id="KX761577">
    <property type="protein sequence ID" value="AST24244.1"/>
    <property type="molecule type" value="Genomic_DNA"/>
</dbReference>
<gene>
    <name evidence="1" type="primary">orf104</name>
</gene>
<reference evidence="1" key="1">
    <citation type="journal article" date="2018" name="Gene">
        <title>The complete mitochondrial genome of the Caulerpa lentillifera (Ulvophyceae, Chlorophyta): Sequence, genome content, organization structure and phylogenetic consideration.</title>
        <authorList>
            <person name="Zheng F."/>
            <person name="Liu H."/>
            <person name="Jiang M."/>
            <person name="Xu Z."/>
            <person name="Wang Z."/>
            <person name="Wang C."/>
            <person name="Du F."/>
            <person name="Shen Z."/>
            <person name="Wang B."/>
        </authorList>
    </citation>
    <scope>NUCLEOTIDE SEQUENCE</scope>
</reference>
<reference evidence="2" key="2">
    <citation type="journal article" date="2019" name="Mitochondrial DNA Part B Resour">
        <title>The complete mitogenome of Caulerpa lentillifera and its phylogenetic analysis.</title>
        <authorList>
            <person name="Jia X."/>
            <person name="Liu T."/>
            <person name="Wang X."/>
            <person name="Tang X."/>
            <person name="Jin Y."/>
        </authorList>
    </citation>
    <scope>NUCLEOTIDE SEQUENCE</scope>
</reference>
<dbReference type="EMBL" id="MN201586">
    <property type="protein sequence ID" value="QKS32245.1"/>
    <property type="molecule type" value="Genomic_DNA"/>
</dbReference>
<dbReference type="RefSeq" id="YP_009504769.1">
    <property type="nucleotide sequence ID" value="NC_038217.1"/>
</dbReference>